<dbReference type="Pfam" id="PF20220">
    <property type="entry name" value="ABC_toxin_N"/>
    <property type="match status" value="1"/>
</dbReference>
<dbReference type="EMBL" id="FOSP01000019">
    <property type="protein sequence ID" value="SFK89248.1"/>
    <property type="molecule type" value="Genomic_DNA"/>
</dbReference>
<dbReference type="STRING" id="52441.SAMN05216302_101960"/>
<feature type="domain" description="ABC toxin N-terminal" evidence="2">
    <location>
        <begin position="2256"/>
        <end position="2378"/>
    </location>
</feature>
<keyword evidence="4" id="KW-1185">Reference proteome</keyword>
<evidence type="ECO:0000313" key="4">
    <source>
        <dbReference type="Proteomes" id="UP000199533"/>
    </source>
</evidence>
<evidence type="ECO:0000259" key="1">
    <source>
        <dbReference type="Pfam" id="PF18413"/>
    </source>
</evidence>
<evidence type="ECO:0000313" key="3">
    <source>
        <dbReference type="EMBL" id="SFK89248.1"/>
    </source>
</evidence>
<name>A0A1I4D6P3_9PROT</name>
<gene>
    <name evidence="3" type="ORF">SAMN05216302_101960</name>
</gene>
<dbReference type="InterPro" id="IPR041079">
    <property type="entry name" value="Neuraminidase-like"/>
</dbReference>
<proteinExistence type="predicted"/>
<organism evidence="3 4">
    <name type="scientific">Nitrosomonas aestuarii</name>
    <dbReference type="NCBI Taxonomy" id="52441"/>
    <lineage>
        <taxon>Bacteria</taxon>
        <taxon>Pseudomonadati</taxon>
        <taxon>Pseudomonadota</taxon>
        <taxon>Betaproteobacteria</taxon>
        <taxon>Nitrosomonadales</taxon>
        <taxon>Nitrosomonadaceae</taxon>
        <taxon>Nitrosomonas</taxon>
    </lineage>
</organism>
<sequence length="2885" mass="323015">MKAVIRFTKPDNKLAILTKFLDIIQGVSQLREHVLTHGILFEPLSKSELAALINALAGLKYSDYITTDHSLRLKIANGEFRSILILVIPIPFVRNDFAERFWEKGFIIDNLPADQASALQGLLEAIATVVIVPDTIEPSQSLIYTVSGQVLHPDGKPFTESGYTVRAFNAEAPLGNAASIHSNGDYSISYPWKFDGGNGPDLVVQLFNPENMVVTHHRKPDAKIKETLNLTVKQIGPRTFTLTGFVKNQTTGAVLSDLQVEAQFRAKNDLLLTRSGNTNEDGVVSFPFDESIFGKLPVEVIFLVSQEGQSLDTITTIKSLKPGDQEVEILVTVPDPSCEIFVVSGKIEREDGLLLQDLRVYAAHEMKQGLIRLGEGVTDAQGRYTIRYKSLPKVKAIDLHITVANEDGKLLQSSDIILNAKPLEIVDLVIPVTGNIGTARRIEGIIMLEHGMPANKLKLRLYRRDFGGKTTFLAETNSLTGGQYAFTYDSGGQAQSLEVRAVDHSDKEVVLSKPLNNLSYESPVVLNLIAPSNLQSLGAEYHRMVADLTTHIGQMTALAQAKEDEGHQDLTVLNRVTGWDARLIALAAMTERLAADADVKLPQEPLYGLLRVGLPSNKLLLAQVGSDTAVRALIKARDTGIVDLSDQQIDQFKQQFVTFANAVHLNLSAPGSHSTYANLLKASGLPADVQNKFASIYLNQRGDATQLWEEARNAGLNETQISRLQLQGKLAFLAGNSEEITTRLLQRQISDPVQLVEQDYYRAETWVAEILGQAEIPVDRLTELTDTDRQKLEKLIPVAYAAEKVEDRLSAYTEDMARKIRLSYPTQVVNRLIESDEKYKLPAAHDATVTLLKNAVAHGFRLGETPVAAFLKTHSNIIAGIASPDTQAAQQQLHTLQRIYQITPSDEAIPVLMSLNLTSAFDVMAYPEEQFIAIFNWRYAEIYKKPAPQDTATLISRKAKQVSSIIYNVFATAKKLESDLPVTGISAPVQVRESVKNELIKQFPTMESLFGSMDFCECEHCRSILSPAAYLVDLLQFIDPEPDEWENFLTYWKSTHSNQTYPHQNADGWPLKPYEVLVERRPDLPHIALTCENTHTAMPYIDIVNEVLEYYVAHGKLADDAAHDTGEATTAELLAEPQNVIREAYSKLGQASYPLTMPFDLWIETVRKFCDYFETPLHQLLEVFRPSDSLFAPWQSFDRAAIFMESLGLSPAEVAIFTNPDPLERWYELYGFTNKEEAITEAVDSTGQRIGLNSAKALARRLGVTYKEITEIVQTGFVNPELNKLSLLYKLGVSVGDARLYRDYKAFYEQNQDLVGQERSVLQPADQQRFDELAHKIPDTPFTGWEIVNELAEFEQRLKNLADEFNISLDDLQTDIQAIPFDRVLVLADPDAGCNFDQTILRYADGTQTDAIVFLRINLFVRLWRKLGWSIEETDRALTTFIPQSAPFDGMAANLEKQPLQTALIYLAHLKVLDEKLKVAKQNRLALLTLWSDIPTTGKQPLYAQLFLTRSILRNAPVFDHPLGQYLTDTDVKLKDHVLALQGALGLTADEIGRVLADAGRSLDTAELSLLNVSLLYRYGLLAKGLKLSVRELIVLKQLSGLDPFRGLHPDPLAAIDQDHPFSQTLKFVEMVEEVRESGLKIEDLDYLLRHRFDETGKYRPNSEGTLTLLKTLAEGIRAIRAEHAVPDDPGTMSDEVLRQKLGLILPAGTLAVFLAMMEGTAEFSVSRDNADQLHMADFSGESAIVRLTYNAVTREQALVFRGVLFDLQKEELKARFNTKLEPAQQGVLAALLDAVQTEAEAFFVTHLQQQPLNESVTTGFLDTSDYELLFAPVSADLPEEQRQEHDRQRRTLLVQAFLPILQRRLIRQFIVQTMVAYTGADPALVESLVTDERLLTAVDSSSLLTSFASVGERGVSAVFSSSDDLSDISGATGTVVRSADVSLGDLPDPVNSARFEGYLEVPVSGVYRFYVELGGQDVEAELRFPHLPDPVFLKDRLLDKFLELKVGTLYRFMLDLKKLDGGAARLLVQGETLPKGPVSQLALYPVAAIDTAERATILLNKSLQLVQSLGLSEREIRYLLTHADNFNGINLSELPTVSDVDTTTGQQAMVERFGWFLRLAAYARLKRDLATGNDDLIGIFEADGTTAANRLEEQIYPRIAKLTRRDEATIQATTEALFTVSDFVSEEPLQRLWEALQVVERFGVPVASLLDWTHIVSSTIASEQRFEIARDLKEAIKARFEPENWQRVAQPIFNNLRQHQRDALVSHVLQQLRTKLETAHIDTQEKLYEYFLIDPGMEPVVQTSRIRLAISSVQLFIQRCLLNLEPKVQPSTINAKHWEWMRRYRPWEANRKIFLFPENWLEPEFRDDKTHLFSELEGTLLQGDVSSDLVEDAFLNYLKKLDELARLDIVAMHIEDSHDPTLRILHVFGRTYSQPHQYFYRCYAGQMWTPWEPVTAEVTGDHLAPVVWRDRLYLFWVTFMDKPIENPVPTPDNANTRLTNLTLGNAISSMLGMAAQKNIEVQLHWSEYLQGKWNTRQSSQFFSVGSRWGDDRVSVSHPFPFNYDLKRVFIHVSKETYNRDGQESVLFVHLRGPEFFEHNFYITGRNSGVGIGEDYAAKPKNPYGGDESVTQYSSNGALIVNARRRISTETENREEPLTILQRSIGSYKLLPCNNNLTTVGSSDFDDISSLIKPVFYQDSQHTFFIEPSATEQTIEEWQEWVARPPQPESEPAIPEIEPYVRVPKLDLPNPNDLRLDSIFDINSLVFNPKRNYDWLTNGGTVLRFDETLIGPAGQSGIQIINEQITGAVATGMPVNINPGSNLASDQTVFVMDASAYTQSGLVQMAGGMNIVGGAGFNLALEKNLSGSIQTGLSVGMPSFRSNKH</sequence>
<dbReference type="OrthoDB" id="8564874at2"/>
<reference evidence="4" key="1">
    <citation type="submission" date="2016-10" db="EMBL/GenBank/DDBJ databases">
        <authorList>
            <person name="Varghese N."/>
            <person name="Submissions S."/>
        </authorList>
    </citation>
    <scope>NUCLEOTIDE SEQUENCE [LARGE SCALE GENOMIC DNA]</scope>
    <source>
        <strain evidence="4">Nm69</strain>
    </source>
</reference>
<accession>A0A1I4D6P3</accession>
<evidence type="ECO:0000259" key="2">
    <source>
        <dbReference type="Pfam" id="PF20220"/>
    </source>
</evidence>
<dbReference type="RefSeq" id="WP_090700567.1">
    <property type="nucleotide sequence ID" value="NZ_FOSP01000019.1"/>
</dbReference>
<dbReference type="Pfam" id="PF18413">
    <property type="entry name" value="Neuraminidase"/>
    <property type="match status" value="1"/>
</dbReference>
<feature type="domain" description="Neuraminidase-like" evidence="1">
    <location>
        <begin position="2408"/>
        <end position="2541"/>
    </location>
</feature>
<protein>
    <submittedName>
        <fullName evidence="3">Uncharacterized protein</fullName>
    </submittedName>
</protein>
<dbReference type="InterPro" id="IPR046839">
    <property type="entry name" value="ABC_toxin_N"/>
</dbReference>
<dbReference type="Proteomes" id="UP000199533">
    <property type="component" value="Unassembled WGS sequence"/>
</dbReference>